<keyword evidence="4" id="KW-1185">Reference proteome</keyword>
<dbReference type="EMBL" id="JAAQRI010000362">
    <property type="protein sequence ID" value="KAF5616951.1"/>
    <property type="molecule type" value="Genomic_DNA"/>
</dbReference>
<comment type="similarity">
    <text evidence="1">Belongs to the tpcK family.</text>
</comment>
<gene>
    <name evidence="3" type="ORF">FTJAE_12826</name>
</gene>
<dbReference type="Pfam" id="PF07110">
    <property type="entry name" value="EthD"/>
    <property type="match status" value="1"/>
</dbReference>
<name>A0A8H5VB14_9HYPO</name>
<dbReference type="OrthoDB" id="5340195at2759"/>
<evidence type="ECO:0000259" key="2">
    <source>
        <dbReference type="Pfam" id="PF07110"/>
    </source>
</evidence>
<dbReference type="InterPro" id="IPR011008">
    <property type="entry name" value="Dimeric_a/b-barrel"/>
</dbReference>
<dbReference type="GeneID" id="59298180"/>
<dbReference type="Gene3D" id="3.30.70.100">
    <property type="match status" value="1"/>
</dbReference>
<reference evidence="3 4" key="1">
    <citation type="submission" date="2020-05" db="EMBL/GenBank/DDBJ databases">
        <title>Identification and distribution of gene clusters putatively required for synthesis of sphingolipid metabolism inhibitors in phylogenetically diverse species of the filamentous fungus Fusarium.</title>
        <authorList>
            <person name="Kim H.-S."/>
            <person name="Busman M."/>
            <person name="Brown D.W."/>
            <person name="Divon H."/>
            <person name="Uhlig S."/>
            <person name="Proctor R.H."/>
        </authorList>
    </citation>
    <scope>NUCLEOTIDE SEQUENCE [LARGE SCALE GENOMIC DNA]</scope>
    <source>
        <strain evidence="3 4">NRRL 66243</strain>
    </source>
</reference>
<evidence type="ECO:0000313" key="3">
    <source>
        <dbReference type="EMBL" id="KAF5616951.1"/>
    </source>
</evidence>
<sequence length="293" mass="32737">MIPHIKQIATGRRKPNMTRKEFFDHRFRIHGSLSDAIEDKDQKPQYVDFPLTDMVFDSAFGSRSDGPLNANHNWVGRDDTTELFFRDWDHVQKCFSSDYVKTTIAPDGPFFADFETSVVLMAYEKNIPLQTAAAVKRAGAVTGAMDSGDSTVAMYFISTPDDRKDGESLEQTVTPRLVDAINSCCQDQVWGLICNVGAVSDQFDLNSYFGGASMPQYALVYKIFLEGPESVPLVRKAQAELEKHVADEATIDLHKSFILFSQEALVMDVEKGVRFSYDRQPVFGGLPGPSHLD</sequence>
<feature type="domain" description="EthD" evidence="2">
    <location>
        <begin position="14"/>
        <end position="114"/>
    </location>
</feature>
<protein>
    <recommendedName>
        <fullName evidence="2">EthD domain-containing protein</fullName>
    </recommendedName>
</protein>
<accession>A0A8H5VB14</accession>
<dbReference type="InterPro" id="IPR009799">
    <property type="entry name" value="EthD_dom"/>
</dbReference>
<dbReference type="SUPFAM" id="SSF54909">
    <property type="entry name" value="Dimeric alpha+beta barrel"/>
    <property type="match status" value="1"/>
</dbReference>
<dbReference type="Proteomes" id="UP000530670">
    <property type="component" value="Unassembled WGS sequence"/>
</dbReference>
<dbReference type="RefSeq" id="XP_037200144.1">
    <property type="nucleotide sequence ID" value="XM_037345910.1"/>
</dbReference>
<dbReference type="AlphaFoldDB" id="A0A8H5VB14"/>
<dbReference type="GO" id="GO:0016491">
    <property type="term" value="F:oxidoreductase activity"/>
    <property type="evidence" value="ECO:0007669"/>
    <property type="project" value="InterPro"/>
</dbReference>
<evidence type="ECO:0000313" key="4">
    <source>
        <dbReference type="Proteomes" id="UP000530670"/>
    </source>
</evidence>
<comment type="caution">
    <text evidence="3">The sequence shown here is derived from an EMBL/GenBank/DDBJ whole genome shotgun (WGS) entry which is preliminary data.</text>
</comment>
<evidence type="ECO:0000256" key="1">
    <source>
        <dbReference type="ARBA" id="ARBA00005986"/>
    </source>
</evidence>
<proteinExistence type="inferred from homology"/>
<organism evidence="3 4">
    <name type="scientific">Fusarium tjaetaba</name>
    <dbReference type="NCBI Taxonomy" id="1567544"/>
    <lineage>
        <taxon>Eukaryota</taxon>
        <taxon>Fungi</taxon>
        <taxon>Dikarya</taxon>
        <taxon>Ascomycota</taxon>
        <taxon>Pezizomycotina</taxon>
        <taxon>Sordariomycetes</taxon>
        <taxon>Hypocreomycetidae</taxon>
        <taxon>Hypocreales</taxon>
        <taxon>Nectriaceae</taxon>
        <taxon>Fusarium</taxon>
        <taxon>Fusarium fujikuroi species complex</taxon>
    </lineage>
</organism>